<evidence type="ECO:0000256" key="5">
    <source>
        <dbReference type="ARBA" id="ARBA00022833"/>
    </source>
</evidence>
<dbReference type="GO" id="GO:0046872">
    <property type="term" value="F:metal ion binding"/>
    <property type="evidence" value="ECO:0007669"/>
    <property type="project" value="UniProtKB-KW"/>
</dbReference>
<accession>G0QQ12</accession>
<dbReference type="OMA" id="MHEMAHI"/>
<dbReference type="EMBL" id="GL983600">
    <property type="protein sequence ID" value="EGR32694.1"/>
    <property type="molecule type" value="Genomic_DNA"/>
</dbReference>
<reference evidence="11 12" key="1">
    <citation type="submission" date="2011-07" db="EMBL/GenBank/DDBJ databases">
        <authorList>
            <person name="Coyne R."/>
            <person name="Brami D."/>
            <person name="Johnson J."/>
            <person name="Hostetler J."/>
            <person name="Hannick L."/>
            <person name="Clark T."/>
            <person name="Cassidy-Hanley D."/>
            <person name="Inman J."/>
        </authorList>
    </citation>
    <scope>NUCLEOTIDE SEQUENCE [LARGE SCALE GENOMIC DNA]</scope>
    <source>
        <strain evidence="11 12">G5</strain>
    </source>
</reference>
<dbReference type="EC" id="3.4.24.36" evidence="11"/>
<dbReference type="GO" id="GO:0016020">
    <property type="term" value="C:membrane"/>
    <property type="evidence" value="ECO:0007669"/>
    <property type="project" value="InterPro"/>
</dbReference>
<organism evidence="11 12">
    <name type="scientific">Ichthyophthirius multifiliis</name>
    <name type="common">White spot disease agent</name>
    <name type="synonym">Ich</name>
    <dbReference type="NCBI Taxonomy" id="5932"/>
    <lineage>
        <taxon>Eukaryota</taxon>
        <taxon>Sar</taxon>
        <taxon>Alveolata</taxon>
        <taxon>Ciliophora</taxon>
        <taxon>Intramacronucleata</taxon>
        <taxon>Oligohymenophorea</taxon>
        <taxon>Hymenostomatida</taxon>
        <taxon>Ophryoglenina</taxon>
        <taxon>Ichthyophthirius</taxon>
    </lineage>
</organism>
<dbReference type="GO" id="GO:0005737">
    <property type="term" value="C:cytoplasm"/>
    <property type="evidence" value="ECO:0007669"/>
    <property type="project" value="TreeGrafter"/>
</dbReference>
<keyword evidence="12" id="KW-1185">Reference proteome</keyword>
<keyword evidence="4 11" id="KW-0378">Hydrolase</keyword>
<evidence type="ECO:0000256" key="9">
    <source>
        <dbReference type="PIRSR" id="PIRSR601577-2"/>
    </source>
</evidence>
<evidence type="ECO:0000256" key="2">
    <source>
        <dbReference type="ARBA" id="ARBA00022670"/>
    </source>
</evidence>
<evidence type="ECO:0000256" key="3">
    <source>
        <dbReference type="ARBA" id="ARBA00022723"/>
    </source>
</evidence>
<dbReference type="RefSeq" id="XP_004036680.1">
    <property type="nucleotide sequence ID" value="XM_004036632.1"/>
</dbReference>
<dbReference type="GO" id="GO:0007155">
    <property type="term" value="P:cell adhesion"/>
    <property type="evidence" value="ECO:0007669"/>
    <property type="project" value="InterPro"/>
</dbReference>
<evidence type="ECO:0000313" key="11">
    <source>
        <dbReference type="EMBL" id="EGR32694.1"/>
    </source>
</evidence>
<comment type="similarity">
    <text evidence="1">Belongs to the peptidase M8 family.</text>
</comment>
<evidence type="ECO:0000256" key="6">
    <source>
        <dbReference type="ARBA" id="ARBA00023049"/>
    </source>
</evidence>
<evidence type="ECO:0000256" key="8">
    <source>
        <dbReference type="PIRSR" id="PIRSR601577-1"/>
    </source>
</evidence>
<proteinExistence type="inferred from homology"/>
<sequence>MRYRQYNPKCGEYPIPQSDRDQGINSDLHIYTQFKIEPAETYLAYASWCQFLDGIGPTHGQVNFNLGILGTKNMQDPVEFEDLMEIVIHEMTHILGFSDNDIPRWVDQQGRPYAKPSNTIIARGTPFLVVQTPHVLNYARKYFNCPNLAGMPLENNGGQGSAGSHWETTVIQNEYMNAAQSPTQAYYSAFTTNLLRDTGFFYEVSSSMEEQTFYGLGQGCNHVFGTCDSTRKEYCRPRIDDGQCDYYNHGSSTCEAGKYMDRGCNTLSTYSNSKCWDIKSNLNTQNNALLLGTKFGISSRCFPSTILKLGYQPETIPKGYCYQFQCTPNGQQVVVLVGGQKVLCQKNLQQLSVKGYSGYIVCPDNIHKFCGYKRFCPNFCSANGFCINNKCICIKGFYGPDCYSNIPV</sequence>
<dbReference type="Gene3D" id="3.10.170.20">
    <property type="match status" value="1"/>
</dbReference>
<dbReference type="Gene3D" id="2.10.25.10">
    <property type="entry name" value="Laminin"/>
    <property type="match status" value="1"/>
</dbReference>
<dbReference type="Pfam" id="PF01457">
    <property type="entry name" value="Peptidase_M8"/>
    <property type="match status" value="1"/>
</dbReference>
<feature type="binding site" evidence="9">
    <location>
        <position position="93"/>
    </location>
    <ligand>
        <name>Zn(2+)</name>
        <dbReference type="ChEBI" id="CHEBI:29105"/>
        <note>catalytic</note>
    </ligand>
</feature>
<dbReference type="PANTHER" id="PTHR10942">
    <property type="entry name" value="LEISHMANOLYSIN-LIKE PEPTIDASE"/>
    <property type="match status" value="1"/>
</dbReference>
<dbReference type="SUPFAM" id="SSF55486">
    <property type="entry name" value="Metalloproteases ('zincins'), catalytic domain"/>
    <property type="match status" value="1"/>
</dbReference>
<dbReference type="AlphaFoldDB" id="G0QQ12"/>
<feature type="binding site" evidence="9">
    <location>
        <position position="89"/>
    </location>
    <ligand>
        <name>Zn(2+)</name>
        <dbReference type="ChEBI" id="CHEBI:29105"/>
        <note>catalytic</note>
    </ligand>
</feature>
<dbReference type="InterPro" id="IPR001577">
    <property type="entry name" value="Peptidase_M8"/>
</dbReference>
<evidence type="ECO:0000256" key="1">
    <source>
        <dbReference type="ARBA" id="ARBA00005860"/>
    </source>
</evidence>
<dbReference type="GeneID" id="14908859"/>
<dbReference type="GO" id="GO:0006508">
    <property type="term" value="P:proteolysis"/>
    <property type="evidence" value="ECO:0007669"/>
    <property type="project" value="UniProtKB-KW"/>
</dbReference>
<gene>
    <name evidence="11" type="ORF">IMG5_073980</name>
</gene>
<feature type="binding site" evidence="9">
    <location>
        <position position="165"/>
    </location>
    <ligand>
        <name>Zn(2+)</name>
        <dbReference type="ChEBI" id="CHEBI:29105"/>
        <note>catalytic</note>
    </ligand>
</feature>
<dbReference type="eggNOG" id="KOG2556">
    <property type="taxonomic scope" value="Eukaryota"/>
</dbReference>
<dbReference type="OrthoDB" id="238768at2759"/>
<evidence type="ECO:0000256" key="7">
    <source>
        <dbReference type="ARBA" id="ARBA00023157"/>
    </source>
</evidence>
<keyword evidence="6 9" id="KW-0482">Metalloprotease</keyword>
<keyword evidence="3 9" id="KW-0479">Metal-binding</keyword>
<dbReference type="STRING" id="857967.G0QQ12"/>
<evidence type="ECO:0000313" key="12">
    <source>
        <dbReference type="Proteomes" id="UP000008983"/>
    </source>
</evidence>
<feature type="domain" description="Epidermal growth factor-like" evidence="10">
    <location>
        <begin position="376"/>
        <end position="402"/>
    </location>
</feature>
<dbReference type="InterPro" id="IPR013111">
    <property type="entry name" value="EGF_extracell"/>
</dbReference>
<dbReference type="GO" id="GO:0004222">
    <property type="term" value="F:metalloendopeptidase activity"/>
    <property type="evidence" value="ECO:0007669"/>
    <property type="project" value="InterPro"/>
</dbReference>
<protein>
    <submittedName>
        <fullName evidence="11">Leishmanolysin family protein, putative</fullName>
        <ecNumber evidence="11">3.4.24.36</ecNumber>
    </submittedName>
</protein>
<dbReference type="PANTHER" id="PTHR10942:SF0">
    <property type="entry name" value="LEISHMANOLYSIN-LIKE PEPTIDASE"/>
    <property type="match status" value="1"/>
</dbReference>
<dbReference type="FunFam" id="3.90.132.10:FF:000001">
    <property type="entry name" value="leishmanolysin-like peptidase isoform X2"/>
    <property type="match status" value="1"/>
</dbReference>
<dbReference type="Pfam" id="PF07974">
    <property type="entry name" value="EGF_2"/>
    <property type="match status" value="1"/>
</dbReference>
<keyword evidence="2" id="KW-0645">Protease</keyword>
<feature type="active site" evidence="8">
    <location>
        <position position="90"/>
    </location>
</feature>
<dbReference type="InParanoid" id="G0QQ12"/>
<keyword evidence="5 9" id="KW-0862">Zinc</keyword>
<keyword evidence="7" id="KW-1015">Disulfide bond</keyword>
<evidence type="ECO:0000256" key="4">
    <source>
        <dbReference type="ARBA" id="ARBA00022801"/>
    </source>
</evidence>
<evidence type="ECO:0000259" key="10">
    <source>
        <dbReference type="Pfam" id="PF07974"/>
    </source>
</evidence>
<dbReference type="Gene3D" id="3.90.132.10">
    <property type="entry name" value="Leishmanolysin , domain 2"/>
    <property type="match status" value="1"/>
</dbReference>
<dbReference type="Proteomes" id="UP000008983">
    <property type="component" value="Unassembled WGS sequence"/>
</dbReference>
<comment type="cofactor">
    <cofactor evidence="9">
        <name>Zn(2+)</name>
        <dbReference type="ChEBI" id="CHEBI:29105"/>
    </cofactor>
    <text evidence="9">Binds 1 zinc ion per subunit.</text>
</comment>
<name>G0QQ12_ICHMU</name>